<dbReference type="AlphaFoldDB" id="A0A3M7SGE4"/>
<keyword evidence="2" id="KW-1185">Reference proteome</keyword>
<gene>
    <name evidence="1" type="ORF">BpHYR1_032382</name>
</gene>
<organism evidence="1 2">
    <name type="scientific">Brachionus plicatilis</name>
    <name type="common">Marine rotifer</name>
    <name type="synonym">Brachionus muelleri</name>
    <dbReference type="NCBI Taxonomy" id="10195"/>
    <lineage>
        <taxon>Eukaryota</taxon>
        <taxon>Metazoa</taxon>
        <taxon>Spiralia</taxon>
        <taxon>Gnathifera</taxon>
        <taxon>Rotifera</taxon>
        <taxon>Eurotatoria</taxon>
        <taxon>Monogononta</taxon>
        <taxon>Pseudotrocha</taxon>
        <taxon>Ploima</taxon>
        <taxon>Brachionidae</taxon>
        <taxon>Brachionus</taxon>
    </lineage>
</organism>
<evidence type="ECO:0000313" key="1">
    <source>
        <dbReference type="EMBL" id="RNA34944.1"/>
    </source>
</evidence>
<dbReference type="Proteomes" id="UP000276133">
    <property type="component" value="Unassembled WGS sequence"/>
</dbReference>
<comment type="caution">
    <text evidence="1">The sequence shown here is derived from an EMBL/GenBank/DDBJ whole genome shotgun (WGS) entry which is preliminary data.</text>
</comment>
<proteinExistence type="predicted"/>
<accession>A0A3M7SGE4</accession>
<sequence>MFEVVKLESGQMVADKRQRVKLAHVGECVGLDRPNFAMVELDCFYVGANVVEGVAIETHNRAQNLQPLQTFVFEQVVRHCVKKVVRQVKFEHVDLAVGEQIAAQVAQLVVAEVDALQIGQLFERVLAHFTKPRVAPDHRLHNARVD</sequence>
<name>A0A3M7SGE4_BRAPC</name>
<evidence type="ECO:0000313" key="2">
    <source>
        <dbReference type="Proteomes" id="UP000276133"/>
    </source>
</evidence>
<reference evidence="1 2" key="1">
    <citation type="journal article" date="2018" name="Sci. Rep.">
        <title>Genomic signatures of local adaptation to the degree of environmental predictability in rotifers.</title>
        <authorList>
            <person name="Franch-Gras L."/>
            <person name="Hahn C."/>
            <person name="Garcia-Roger E.M."/>
            <person name="Carmona M.J."/>
            <person name="Serra M."/>
            <person name="Gomez A."/>
        </authorList>
    </citation>
    <scope>NUCLEOTIDE SEQUENCE [LARGE SCALE GENOMIC DNA]</scope>
    <source>
        <strain evidence="1">HYR1</strain>
    </source>
</reference>
<dbReference type="EMBL" id="REGN01001396">
    <property type="protein sequence ID" value="RNA34944.1"/>
    <property type="molecule type" value="Genomic_DNA"/>
</dbReference>
<protein>
    <submittedName>
        <fullName evidence="1">Uncharacterized protein</fullName>
    </submittedName>
</protein>